<comment type="caution">
    <text evidence="3">The sequence shown here is derived from an EMBL/GenBank/DDBJ whole genome shotgun (WGS) entry which is preliminary data.</text>
</comment>
<feature type="compositionally biased region" description="Basic and acidic residues" evidence="1">
    <location>
        <begin position="132"/>
        <end position="186"/>
    </location>
</feature>
<evidence type="ECO:0000313" key="4">
    <source>
        <dbReference type="Proteomes" id="UP001365128"/>
    </source>
</evidence>
<dbReference type="EMBL" id="JBBPDW010000011">
    <property type="protein sequence ID" value="KAK7548228.1"/>
    <property type="molecule type" value="Genomic_DNA"/>
</dbReference>
<keyword evidence="2" id="KW-0732">Signal</keyword>
<name>A0ABR1MHW9_9PEZI</name>
<feature type="compositionally biased region" description="Basic residues" evidence="1">
    <location>
        <begin position="620"/>
        <end position="638"/>
    </location>
</feature>
<proteinExistence type="predicted"/>
<accession>A0ABR1MHW9</accession>
<reference evidence="3 4" key="1">
    <citation type="submission" date="2024-04" db="EMBL/GenBank/DDBJ databases">
        <title>Phyllosticta paracitricarpa is synonymous to the EU quarantine fungus P. citricarpa based on phylogenomic analyses.</title>
        <authorList>
            <consortium name="Lawrence Berkeley National Laboratory"/>
            <person name="Van Ingen-Buijs V.A."/>
            <person name="Van Westerhoven A.C."/>
            <person name="Haridas S."/>
            <person name="Skiadas P."/>
            <person name="Martin F."/>
            <person name="Groenewald J.Z."/>
            <person name="Crous P.W."/>
            <person name="Seidl M.F."/>
        </authorList>
    </citation>
    <scope>NUCLEOTIDE SEQUENCE [LARGE SCALE GENOMIC DNA]</scope>
    <source>
        <strain evidence="3 4">CBS 122670</strain>
    </source>
</reference>
<evidence type="ECO:0000313" key="3">
    <source>
        <dbReference type="EMBL" id="KAK7548228.1"/>
    </source>
</evidence>
<feature type="signal peptide" evidence="2">
    <location>
        <begin position="1"/>
        <end position="24"/>
    </location>
</feature>
<feature type="region of interest" description="Disordered" evidence="1">
    <location>
        <begin position="536"/>
        <end position="638"/>
    </location>
</feature>
<feature type="region of interest" description="Disordered" evidence="1">
    <location>
        <begin position="103"/>
        <end position="190"/>
    </location>
</feature>
<evidence type="ECO:0000256" key="1">
    <source>
        <dbReference type="SAM" id="MobiDB-lite"/>
    </source>
</evidence>
<evidence type="ECO:0000256" key="2">
    <source>
        <dbReference type="SAM" id="SignalP"/>
    </source>
</evidence>
<feature type="compositionally biased region" description="Gly residues" evidence="1">
    <location>
        <begin position="544"/>
        <end position="558"/>
    </location>
</feature>
<keyword evidence="4" id="KW-1185">Reference proteome</keyword>
<feature type="chain" id="PRO_5046420086" evidence="2">
    <location>
        <begin position="25"/>
        <end position="638"/>
    </location>
</feature>
<protein>
    <submittedName>
        <fullName evidence="3">Uncharacterized protein</fullName>
    </submittedName>
</protein>
<feature type="compositionally biased region" description="Basic and acidic residues" evidence="1">
    <location>
        <begin position="604"/>
        <end position="619"/>
    </location>
</feature>
<feature type="compositionally biased region" description="Low complexity" evidence="1">
    <location>
        <begin position="452"/>
        <end position="470"/>
    </location>
</feature>
<sequence>MRARRLQFFVQVAVLGHHLSGLVGGGVSAAPIIAPDLASGRSVDGYHSHLDGHLGSPSSLIQIALEQSVHTGRFKQLFPLLGRIPEQDGAYALESRSSFDLYSHHGEPRALSPPLRRPMTRKQSVSKHMKRKEINHMWDHKDNEKLSPEEKRKEKEEKEKKKAQERAREQEEGEARSKHKEAKISPEQEESLIDLTRKLAGNFTEADELAISALPTHQQKDAAQQMIDDRTEAAIGNLTAAEKNTILLEIPDQKEEEIFIQYFPAFDTRSSNVTDKLSPGALALRDFLREWIDESGGMMVPHKGKHGVHKRWALAMKSGSRLIAQIVKLFSKLSRILRIGRIARAASRIRLKFAGLRQTVRSGRWKALFRGKEDKAVVRAVQRNGRATRAEAEAVENGATEGMTSIQREAYEAGGRSVADGARGEEGLHQTVNEAGRIDQAAMRAEFRASERAASAGGEAGRSSRAATAEHNAHVWQSGVRPTRELDAKDLKWHQIVRGKVGKVGGKFGKALFYADPIIDVGMMVGMTVGSQGNKNEGAAASGGNAGNGAQGSATAGGGRDKQPVGEDFKPPKGEKKACLDCDKKPDGGAIPMVPEPPFGTDRNCLDCDEKPGEGGKEKKKDKKKKEKKKKDKKEKKD</sequence>
<organism evidence="3 4">
    <name type="scientific">Phyllosticta citricarpa</name>
    <dbReference type="NCBI Taxonomy" id="55181"/>
    <lineage>
        <taxon>Eukaryota</taxon>
        <taxon>Fungi</taxon>
        <taxon>Dikarya</taxon>
        <taxon>Ascomycota</taxon>
        <taxon>Pezizomycotina</taxon>
        <taxon>Dothideomycetes</taxon>
        <taxon>Dothideomycetes incertae sedis</taxon>
        <taxon>Botryosphaeriales</taxon>
        <taxon>Phyllostictaceae</taxon>
        <taxon>Phyllosticta</taxon>
    </lineage>
</organism>
<feature type="compositionally biased region" description="Basic residues" evidence="1">
    <location>
        <begin position="118"/>
        <end position="131"/>
    </location>
</feature>
<feature type="region of interest" description="Disordered" evidence="1">
    <location>
        <begin position="451"/>
        <end position="480"/>
    </location>
</feature>
<dbReference type="Proteomes" id="UP001365128">
    <property type="component" value="Unassembled WGS sequence"/>
</dbReference>
<feature type="compositionally biased region" description="Basic and acidic residues" evidence="1">
    <location>
        <begin position="559"/>
        <end position="587"/>
    </location>
</feature>
<gene>
    <name evidence="3" type="ORF">IWX46DRAFT_580208</name>
</gene>